<reference evidence="3 6" key="2">
    <citation type="submission" date="2015-03" db="EMBL/GenBank/DDBJ databases">
        <authorList>
            <person name="Murphy D."/>
        </authorList>
    </citation>
    <scope>NUCLEOTIDE SEQUENCE [LARGE SCALE GENOMIC DNA]</scope>
    <source>
        <strain evidence="3 6">IP06005</strain>
    </source>
</reference>
<evidence type="ECO:0000313" key="3">
    <source>
        <dbReference type="EMBL" id="CNK74864.1"/>
    </source>
</evidence>
<dbReference type="EMBL" id="CQEH01000006">
    <property type="protein sequence ID" value="CNK94628.1"/>
    <property type="molecule type" value="Genomic_DNA"/>
</dbReference>
<dbReference type="OrthoDB" id="1778624at2"/>
<dbReference type="PANTHER" id="PTHR30345:SF6">
    <property type="entry name" value="RIBOSE 5-PHOSPHATE ISOMERASE"/>
    <property type="match status" value="1"/>
</dbReference>
<dbReference type="EC" id="5.3.1.17" evidence="3 4"/>
<evidence type="ECO:0000313" key="5">
    <source>
        <dbReference type="Proteomes" id="UP000038647"/>
    </source>
</evidence>
<dbReference type="Proteomes" id="UP000038647">
    <property type="component" value="Unassembled WGS sequence"/>
</dbReference>
<evidence type="ECO:0000256" key="1">
    <source>
        <dbReference type="ARBA" id="ARBA00008754"/>
    </source>
</evidence>
<dbReference type="Pfam" id="PF12408">
    <property type="entry name" value="DUF3666"/>
    <property type="match status" value="1"/>
</dbReference>
<protein>
    <submittedName>
        <fullName evidence="3 4">4-deoxy-L-threo-5-hexosulose-uronate ketol-isomerase</fullName>
        <ecNumber evidence="3 4">5.3.1.17</ecNumber>
    </submittedName>
</protein>
<accession>A0A0T9TCU1</accession>
<feature type="domain" description="Ribose-5-phosphate isomerase C-terminal" evidence="2">
    <location>
        <begin position="166"/>
        <end position="210"/>
    </location>
</feature>
<dbReference type="STRING" id="1453495.AT01_633"/>
<proteinExistence type="inferred from homology"/>
<evidence type="ECO:0000313" key="6">
    <source>
        <dbReference type="Proteomes" id="UP000041595"/>
    </source>
</evidence>
<organism evidence="3 6">
    <name type="scientific">Yersinia aldovae</name>
    <dbReference type="NCBI Taxonomy" id="29483"/>
    <lineage>
        <taxon>Bacteria</taxon>
        <taxon>Pseudomonadati</taxon>
        <taxon>Pseudomonadota</taxon>
        <taxon>Gammaproteobacteria</taxon>
        <taxon>Enterobacterales</taxon>
        <taxon>Yersiniaceae</taxon>
        <taxon>Yersinia</taxon>
    </lineage>
</organism>
<comment type="similarity">
    <text evidence="1">Belongs to the LacAB/RpiB family.</text>
</comment>
<dbReference type="InterPro" id="IPR003500">
    <property type="entry name" value="RpiB_LacA_LacB"/>
</dbReference>
<dbReference type="NCBIfam" id="NF006753">
    <property type="entry name" value="PRK09273.1"/>
    <property type="match status" value="1"/>
</dbReference>
<evidence type="ECO:0000313" key="4">
    <source>
        <dbReference type="EMBL" id="CNK94628.1"/>
    </source>
</evidence>
<dbReference type="Proteomes" id="UP000041595">
    <property type="component" value="Unassembled WGS sequence"/>
</dbReference>
<dbReference type="RefSeq" id="WP_004698911.1">
    <property type="nucleotide sequence ID" value="NZ_CABHPY010000036.1"/>
</dbReference>
<dbReference type="GO" id="GO:0008697">
    <property type="term" value="F:4-deoxy-L-threo-5-hexosulose-uronate ketol-isomerase activity"/>
    <property type="evidence" value="ECO:0007669"/>
    <property type="project" value="UniProtKB-EC"/>
</dbReference>
<evidence type="ECO:0000259" key="2">
    <source>
        <dbReference type="Pfam" id="PF12408"/>
    </source>
</evidence>
<dbReference type="GO" id="GO:0005975">
    <property type="term" value="P:carbohydrate metabolic process"/>
    <property type="evidence" value="ECO:0007669"/>
    <property type="project" value="InterPro"/>
</dbReference>
<sequence>MKIALMMENSQAGKNAIILKELNAVAAEKSYPVYNVGMSDEKDHHLTYIHLGIMASILLNAKAVDFVVTGCGTGQGAMMSLNIHPGVICGYCIDPADAFLFAQINNGNALSLPFAKGFGWGAELNVRYIFEKAFTGVKGEGYPLDRKEPQVRNASILNQVKAAVVKENYLDTLRAIDPELVRTAVSGERFQQCFLENCQNKEIETFVKGVLGLQ</sequence>
<dbReference type="SUPFAM" id="SSF89623">
    <property type="entry name" value="Ribose/Galactose isomerase RpiB/AlsB"/>
    <property type="match status" value="1"/>
</dbReference>
<reference evidence="4 5" key="1">
    <citation type="submission" date="2015-03" db="EMBL/GenBank/DDBJ databases">
        <authorList>
            <consortium name="Pathogen Informatics"/>
            <person name="Murphy D."/>
        </authorList>
    </citation>
    <scope>NUCLEOTIDE SEQUENCE [LARGE SCALE GENOMIC DNA]</scope>
    <source>
        <strain evidence="4 5">IP08791</strain>
    </source>
</reference>
<keyword evidence="3" id="KW-0413">Isomerase</keyword>
<dbReference type="InterPro" id="IPR036569">
    <property type="entry name" value="RpiB_LacA_LacB_sf"/>
</dbReference>
<dbReference type="PANTHER" id="PTHR30345">
    <property type="entry name" value="RIBOSE-5-PHOSPHATE ISOMERASE B"/>
    <property type="match status" value="1"/>
</dbReference>
<name>A0A0T9TCU1_YERAL</name>
<dbReference type="eggNOG" id="COG0698">
    <property type="taxonomic scope" value="Bacteria"/>
</dbReference>
<dbReference type="Gene3D" id="3.40.1400.10">
    <property type="entry name" value="Sugar-phosphate isomerase, RpiB/LacA/LacB"/>
    <property type="match status" value="1"/>
</dbReference>
<dbReference type="InterPro" id="IPR022133">
    <property type="entry name" value="Ribose_5_isomerase_C"/>
</dbReference>
<dbReference type="AlphaFoldDB" id="A0A0T9TCU1"/>
<gene>
    <name evidence="3" type="ORF">ERS137965_00966</name>
    <name evidence="4" type="ORF">ERS137966_01747</name>
</gene>
<keyword evidence="5" id="KW-1185">Reference proteome</keyword>
<dbReference type="Pfam" id="PF02502">
    <property type="entry name" value="LacAB_rpiB"/>
    <property type="match status" value="1"/>
</dbReference>
<dbReference type="EMBL" id="CQEJ01000004">
    <property type="protein sequence ID" value="CNK74864.1"/>
    <property type="molecule type" value="Genomic_DNA"/>
</dbReference>